<keyword evidence="2" id="KW-0808">Transferase</keyword>
<dbReference type="InterPro" id="IPR036388">
    <property type="entry name" value="WH-like_DNA-bd_sf"/>
</dbReference>
<dbReference type="GO" id="GO:0046983">
    <property type="term" value="F:protein dimerization activity"/>
    <property type="evidence" value="ECO:0007669"/>
    <property type="project" value="InterPro"/>
</dbReference>
<dbReference type="GeneID" id="19195537"/>
<proteinExistence type="predicted"/>
<dbReference type="SUPFAM" id="SSF46785">
    <property type="entry name" value="Winged helix' DNA-binding domain"/>
    <property type="match status" value="1"/>
</dbReference>
<dbReference type="InterPro" id="IPR012967">
    <property type="entry name" value="COMT_dimerisation"/>
</dbReference>
<dbReference type="GO" id="GO:0032259">
    <property type="term" value="P:methylation"/>
    <property type="evidence" value="ECO:0007669"/>
    <property type="project" value="UniProtKB-KW"/>
</dbReference>
<dbReference type="Pfam" id="PF00891">
    <property type="entry name" value="Methyltransf_2"/>
    <property type="match status" value="1"/>
</dbReference>
<dbReference type="OrthoDB" id="1606438at2759"/>
<dbReference type="InterPro" id="IPR016461">
    <property type="entry name" value="COMT-like"/>
</dbReference>
<feature type="domain" description="O-methyltransferase C-terminal" evidence="4">
    <location>
        <begin position="191"/>
        <end position="420"/>
    </location>
</feature>
<dbReference type="Pfam" id="PF08100">
    <property type="entry name" value="Dimerisation"/>
    <property type="match status" value="1"/>
</dbReference>
<dbReference type="Proteomes" id="UP000019471">
    <property type="component" value="Unassembled WGS sequence"/>
</dbReference>
<dbReference type="RefSeq" id="XP_007749610.1">
    <property type="nucleotide sequence ID" value="XM_007751420.1"/>
</dbReference>
<accession>W9WMI6</accession>
<dbReference type="SUPFAM" id="SSF53335">
    <property type="entry name" value="S-adenosyl-L-methionine-dependent methyltransferases"/>
    <property type="match status" value="1"/>
</dbReference>
<dbReference type="eggNOG" id="KOG3178">
    <property type="taxonomic scope" value="Eukaryota"/>
</dbReference>
<dbReference type="EMBL" id="AMGX01000021">
    <property type="protein sequence ID" value="EXJ66230.1"/>
    <property type="molecule type" value="Genomic_DNA"/>
</dbReference>
<feature type="domain" description="O-methyltransferase dimerisation" evidence="5">
    <location>
        <begin position="74"/>
        <end position="152"/>
    </location>
</feature>
<keyword evidence="1" id="KW-0489">Methyltransferase</keyword>
<dbReference type="PANTHER" id="PTHR43712:SF2">
    <property type="entry name" value="O-METHYLTRANSFERASE CICE"/>
    <property type="match status" value="1"/>
</dbReference>
<dbReference type="HOGENOM" id="CLU_005533_0_5_1"/>
<dbReference type="InterPro" id="IPR029063">
    <property type="entry name" value="SAM-dependent_MTases_sf"/>
</dbReference>
<evidence type="ECO:0000256" key="2">
    <source>
        <dbReference type="ARBA" id="ARBA00022679"/>
    </source>
</evidence>
<dbReference type="STRING" id="1182543.W9WMI6"/>
<keyword evidence="3" id="KW-0949">S-adenosyl-L-methionine</keyword>
<dbReference type="Gene3D" id="3.40.50.150">
    <property type="entry name" value="Vaccinia Virus protein VP39"/>
    <property type="match status" value="1"/>
</dbReference>
<evidence type="ECO:0000256" key="1">
    <source>
        <dbReference type="ARBA" id="ARBA00022603"/>
    </source>
</evidence>
<organism evidence="6 7">
    <name type="scientific">Cladophialophora psammophila CBS 110553</name>
    <dbReference type="NCBI Taxonomy" id="1182543"/>
    <lineage>
        <taxon>Eukaryota</taxon>
        <taxon>Fungi</taxon>
        <taxon>Dikarya</taxon>
        <taxon>Ascomycota</taxon>
        <taxon>Pezizomycotina</taxon>
        <taxon>Eurotiomycetes</taxon>
        <taxon>Chaetothyriomycetidae</taxon>
        <taxon>Chaetothyriales</taxon>
        <taxon>Herpotrichiellaceae</taxon>
        <taxon>Cladophialophora</taxon>
    </lineage>
</organism>
<evidence type="ECO:0000259" key="4">
    <source>
        <dbReference type="Pfam" id="PF00891"/>
    </source>
</evidence>
<dbReference type="GO" id="GO:0008171">
    <property type="term" value="F:O-methyltransferase activity"/>
    <property type="evidence" value="ECO:0007669"/>
    <property type="project" value="InterPro"/>
</dbReference>
<evidence type="ECO:0000256" key="3">
    <source>
        <dbReference type="ARBA" id="ARBA00022691"/>
    </source>
</evidence>
<evidence type="ECO:0000313" key="7">
    <source>
        <dbReference type="Proteomes" id="UP000019471"/>
    </source>
</evidence>
<dbReference type="PANTHER" id="PTHR43712">
    <property type="entry name" value="PUTATIVE (AFU_ORTHOLOGUE AFUA_4G14580)-RELATED"/>
    <property type="match status" value="1"/>
</dbReference>
<reference evidence="6 7" key="1">
    <citation type="submission" date="2013-03" db="EMBL/GenBank/DDBJ databases">
        <title>The Genome Sequence of Cladophialophora psammophila CBS 110553.</title>
        <authorList>
            <consortium name="The Broad Institute Genomics Platform"/>
            <person name="Cuomo C."/>
            <person name="de Hoog S."/>
            <person name="Gorbushina A."/>
            <person name="Walker B."/>
            <person name="Young S.K."/>
            <person name="Zeng Q."/>
            <person name="Gargeya S."/>
            <person name="Fitzgerald M."/>
            <person name="Haas B."/>
            <person name="Abouelleil A."/>
            <person name="Allen A.W."/>
            <person name="Alvarado L."/>
            <person name="Arachchi H.M."/>
            <person name="Berlin A.M."/>
            <person name="Chapman S.B."/>
            <person name="Gainer-Dewar J."/>
            <person name="Goldberg J."/>
            <person name="Griggs A."/>
            <person name="Gujja S."/>
            <person name="Hansen M."/>
            <person name="Howarth C."/>
            <person name="Imamovic A."/>
            <person name="Ireland A."/>
            <person name="Larimer J."/>
            <person name="McCowan C."/>
            <person name="Murphy C."/>
            <person name="Pearson M."/>
            <person name="Poon T.W."/>
            <person name="Priest M."/>
            <person name="Roberts A."/>
            <person name="Saif S."/>
            <person name="Shea T."/>
            <person name="Sisk P."/>
            <person name="Sykes S."/>
            <person name="Wortman J."/>
            <person name="Nusbaum C."/>
            <person name="Birren B."/>
        </authorList>
    </citation>
    <scope>NUCLEOTIDE SEQUENCE [LARGE SCALE GENOMIC DNA]</scope>
    <source>
        <strain evidence="6 7">CBS 110553</strain>
    </source>
</reference>
<dbReference type="InterPro" id="IPR001077">
    <property type="entry name" value="COMT_C"/>
</dbReference>
<evidence type="ECO:0000313" key="6">
    <source>
        <dbReference type="EMBL" id="EXJ66230.1"/>
    </source>
</evidence>
<dbReference type="AlphaFoldDB" id="W9WMI6"/>
<keyword evidence="7" id="KW-1185">Reference proteome</keyword>
<protein>
    <submittedName>
        <fullName evidence="6">Uncharacterized protein</fullName>
    </submittedName>
</protein>
<sequence length="445" mass="49471">MSLFQNLLDSINGKGGQMLNHLGDRAFYLNHAVEGPFDGLSRPGDDVCALAQSLVTDCQQLISLLVPRRMQLLQLAFAGALPAAVAVVSHFKVADTIEELGGEATAVEIAAKVDTDATKLANVLRTLTAHYVFEEHEGAYFTNNRQSRELVTKGGGAAMMESYAQTSGKALPGLLPLMTDKELMHSSDPRQSAFSKAHGAPIGIFDYVFDPRNHDELMTLMAGLPWLSETSARESVQHFDWSRWGKEAQVCDMGCADGGIMAHLKIKEPSLHIICQDLAPILPRTRATMEQMVPGALENGGIEIMEHDYFIEQTRLADVYWMRAVLHDYSDDDCVTILQRLKPRMLENPQARLLINEVIVPSLPTLKGSENRPISETKPQRQSSFVEITSVMQLHSVAMQGGFERTYQDFEAIFKRAGFRVHHFYPLQFFTAIVEVAPENPPFKL</sequence>
<dbReference type="InterPro" id="IPR036390">
    <property type="entry name" value="WH_DNA-bd_sf"/>
</dbReference>
<comment type="caution">
    <text evidence="6">The sequence shown here is derived from an EMBL/GenBank/DDBJ whole genome shotgun (WGS) entry which is preliminary data.</text>
</comment>
<evidence type="ECO:0000259" key="5">
    <source>
        <dbReference type="Pfam" id="PF08100"/>
    </source>
</evidence>
<dbReference type="Gene3D" id="1.10.10.10">
    <property type="entry name" value="Winged helix-like DNA-binding domain superfamily/Winged helix DNA-binding domain"/>
    <property type="match status" value="1"/>
</dbReference>
<gene>
    <name evidence="6" type="ORF">A1O5_10846</name>
</gene>
<dbReference type="PROSITE" id="PS51683">
    <property type="entry name" value="SAM_OMT_II"/>
    <property type="match status" value="1"/>
</dbReference>
<name>W9WMI6_9EURO</name>